<comment type="caution">
    <text evidence="1">The sequence shown here is derived from an EMBL/GenBank/DDBJ whole genome shotgun (WGS) entry which is preliminary data.</text>
</comment>
<dbReference type="EMBL" id="AMGM01000028">
    <property type="protein sequence ID" value="EKB49297.1"/>
    <property type="molecule type" value="Genomic_DNA"/>
</dbReference>
<accession>K1LAQ5</accession>
<keyword evidence="2" id="KW-1185">Reference proteome</keyword>
<proteinExistence type="predicted"/>
<evidence type="ECO:0000313" key="2">
    <source>
        <dbReference type="Proteomes" id="UP000004478"/>
    </source>
</evidence>
<name>K1LAQ5_CECL9</name>
<gene>
    <name evidence="1" type="ORF">B879_02052</name>
</gene>
<reference evidence="1 2" key="1">
    <citation type="journal article" date="2012" name="J. Bacteriol.">
        <title>Draft Genome Sequence of Cecembia lonarensis Strain LW9T, Isolated from Lonar Lake, a Haloalkaline Lake in India.</title>
        <authorList>
            <person name="Shivaji S."/>
            <person name="Ara S."/>
            <person name="Singh A."/>
            <person name="Pinnaka A.K."/>
        </authorList>
    </citation>
    <scope>NUCLEOTIDE SEQUENCE [LARGE SCALE GENOMIC DNA]</scope>
    <source>
        <strain evidence="1 2">LW9</strain>
    </source>
</reference>
<protein>
    <submittedName>
        <fullName evidence="1">Uncharacterized protein</fullName>
    </submittedName>
</protein>
<dbReference type="AlphaFoldDB" id="K1LAQ5"/>
<evidence type="ECO:0000313" key="1">
    <source>
        <dbReference type="EMBL" id="EKB49297.1"/>
    </source>
</evidence>
<sequence length="58" mass="6699">MNYFEHIFVIDLNSYIKGLTGFDSRCEDRARMQAGVCTALNNSCKDNWRNSLRHGCLI</sequence>
<organism evidence="1 2">
    <name type="scientific">Cecembia lonarensis (strain CCUG 58316 / KCTC 22772 / LW9)</name>
    <dbReference type="NCBI Taxonomy" id="1225176"/>
    <lineage>
        <taxon>Bacteria</taxon>
        <taxon>Pseudomonadati</taxon>
        <taxon>Bacteroidota</taxon>
        <taxon>Cytophagia</taxon>
        <taxon>Cytophagales</taxon>
        <taxon>Cyclobacteriaceae</taxon>
        <taxon>Cecembia</taxon>
    </lineage>
</organism>
<dbReference type="Proteomes" id="UP000004478">
    <property type="component" value="Unassembled WGS sequence"/>
</dbReference>